<gene>
    <name evidence="3" type="ORF">V5799_034154</name>
</gene>
<keyword evidence="2" id="KW-0812">Transmembrane</keyword>
<dbReference type="EMBL" id="JARKHS020029516">
    <property type="protein sequence ID" value="KAK8763235.1"/>
    <property type="molecule type" value="Genomic_DNA"/>
</dbReference>
<proteinExistence type="predicted"/>
<keyword evidence="4" id="KW-1185">Reference proteome</keyword>
<reference evidence="3 4" key="1">
    <citation type="journal article" date="2023" name="Arcadia Sci">
        <title>De novo assembly of a long-read Amblyomma americanum tick genome.</title>
        <authorList>
            <person name="Chou S."/>
            <person name="Poskanzer K.E."/>
            <person name="Rollins M."/>
            <person name="Thuy-Boun P.S."/>
        </authorList>
    </citation>
    <scope>NUCLEOTIDE SEQUENCE [LARGE SCALE GENOMIC DNA]</scope>
    <source>
        <strain evidence="3">F_SG_1</strain>
        <tissue evidence="3">Salivary glands</tissue>
    </source>
</reference>
<evidence type="ECO:0000256" key="2">
    <source>
        <dbReference type="SAM" id="Phobius"/>
    </source>
</evidence>
<organism evidence="3 4">
    <name type="scientific">Amblyomma americanum</name>
    <name type="common">Lone star tick</name>
    <dbReference type="NCBI Taxonomy" id="6943"/>
    <lineage>
        <taxon>Eukaryota</taxon>
        <taxon>Metazoa</taxon>
        <taxon>Ecdysozoa</taxon>
        <taxon>Arthropoda</taxon>
        <taxon>Chelicerata</taxon>
        <taxon>Arachnida</taxon>
        <taxon>Acari</taxon>
        <taxon>Parasitiformes</taxon>
        <taxon>Ixodida</taxon>
        <taxon>Ixodoidea</taxon>
        <taxon>Ixodidae</taxon>
        <taxon>Amblyomminae</taxon>
        <taxon>Amblyomma</taxon>
    </lineage>
</organism>
<feature type="transmembrane region" description="Helical" evidence="2">
    <location>
        <begin position="25"/>
        <end position="44"/>
    </location>
</feature>
<evidence type="ECO:0000313" key="3">
    <source>
        <dbReference type="EMBL" id="KAK8763235.1"/>
    </source>
</evidence>
<keyword evidence="2" id="KW-0472">Membrane</keyword>
<sequence>MFIVVAVLFLWKNLGLYFEMLSTVLYLQMSTLILVILSVGLAWVKLLMSVPSFFTQLFSEEYIIPQEIIDTTDKTGGSGENDWEYQYDHNDQDDLYNLNDLDDLGSQDEQDDLDDLGDLEGLG</sequence>
<comment type="caution">
    <text evidence="3">The sequence shown here is derived from an EMBL/GenBank/DDBJ whole genome shotgun (WGS) entry which is preliminary data.</text>
</comment>
<dbReference type="AlphaFoldDB" id="A0AAQ4DL95"/>
<dbReference type="Proteomes" id="UP001321473">
    <property type="component" value="Unassembled WGS sequence"/>
</dbReference>
<evidence type="ECO:0000313" key="4">
    <source>
        <dbReference type="Proteomes" id="UP001321473"/>
    </source>
</evidence>
<feature type="compositionally biased region" description="Acidic residues" evidence="1">
    <location>
        <begin position="100"/>
        <end position="123"/>
    </location>
</feature>
<evidence type="ECO:0000256" key="1">
    <source>
        <dbReference type="SAM" id="MobiDB-lite"/>
    </source>
</evidence>
<name>A0AAQ4DL95_AMBAM</name>
<protein>
    <submittedName>
        <fullName evidence="3">Uncharacterized protein</fullName>
    </submittedName>
</protein>
<keyword evidence="2" id="KW-1133">Transmembrane helix</keyword>
<accession>A0AAQ4DL95</accession>
<feature type="region of interest" description="Disordered" evidence="1">
    <location>
        <begin position="94"/>
        <end position="123"/>
    </location>
</feature>